<feature type="non-terminal residue" evidence="1">
    <location>
        <position position="71"/>
    </location>
</feature>
<gene>
    <name evidence="1" type="ORF">ACOLOM_LOCUS12094</name>
</gene>
<evidence type="ECO:0000313" key="1">
    <source>
        <dbReference type="EMBL" id="CAG8739499.1"/>
    </source>
</evidence>
<keyword evidence="2" id="KW-1185">Reference proteome</keyword>
<reference evidence="1" key="1">
    <citation type="submission" date="2021-06" db="EMBL/GenBank/DDBJ databases">
        <authorList>
            <person name="Kallberg Y."/>
            <person name="Tangrot J."/>
            <person name="Rosling A."/>
        </authorList>
    </citation>
    <scope>NUCLEOTIDE SEQUENCE</scope>
    <source>
        <strain evidence="1">CL356</strain>
    </source>
</reference>
<evidence type="ECO:0000313" key="2">
    <source>
        <dbReference type="Proteomes" id="UP000789525"/>
    </source>
</evidence>
<dbReference type="Proteomes" id="UP000789525">
    <property type="component" value="Unassembled WGS sequence"/>
</dbReference>
<dbReference type="EMBL" id="CAJVPT010047158">
    <property type="protein sequence ID" value="CAG8739499.1"/>
    <property type="molecule type" value="Genomic_DNA"/>
</dbReference>
<accession>A0ACA9QA39</accession>
<comment type="caution">
    <text evidence="1">The sequence shown here is derived from an EMBL/GenBank/DDBJ whole genome shotgun (WGS) entry which is preliminary data.</text>
</comment>
<organism evidence="1 2">
    <name type="scientific">Acaulospora colombiana</name>
    <dbReference type="NCBI Taxonomy" id="27376"/>
    <lineage>
        <taxon>Eukaryota</taxon>
        <taxon>Fungi</taxon>
        <taxon>Fungi incertae sedis</taxon>
        <taxon>Mucoromycota</taxon>
        <taxon>Glomeromycotina</taxon>
        <taxon>Glomeromycetes</taxon>
        <taxon>Diversisporales</taxon>
        <taxon>Acaulosporaceae</taxon>
        <taxon>Acaulospora</taxon>
    </lineage>
</organism>
<proteinExistence type="predicted"/>
<protein>
    <submittedName>
        <fullName evidence="1">2898_t:CDS:1</fullName>
    </submittedName>
</protein>
<sequence length="71" mass="8160">MRSEIADLVRQTIYPKLEDHGITSMYPNVCGAQSNVFFIDHRNPEDSAKSEFALQSHSNWFEVAMIVEMVK</sequence>
<name>A0ACA9QA39_9GLOM</name>